<dbReference type="GO" id="GO:0003700">
    <property type="term" value="F:DNA-binding transcription factor activity"/>
    <property type="evidence" value="ECO:0007669"/>
    <property type="project" value="InterPro"/>
</dbReference>
<dbReference type="PaxDb" id="195103-CPF_0521"/>
<dbReference type="Proteomes" id="UP000001823">
    <property type="component" value="Chromosome"/>
</dbReference>
<evidence type="ECO:0000313" key="5">
    <source>
        <dbReference type="EMBL" id="ABG82880.1"/>
    </source>
</evidence>
<dbReference type="InterPro" id="IPR036388">
    <property type="entry name" value="WH-like_DNA-bd_sf"/>
</dbReference>
<dbReference type="Gene3D" id="1.10.10.10">
    <property type="entry name" value="Winged helix-like DNA-binding domain superfamily/Winged helix DNA-binding domain"/>
    <property type="match status" value="1"/>
</dbReference>
<keyword evidence="3" id="KW-0804">Transcription</keyword>
<dbReference type="PANTHER" id="PTHR42756:SF1">
    <property type="entry name" value="TRANSCRIPTIONAL REPRESSOR OF EMRAB OPERON"/>
    <property type="match status" value="1"/>
</dbReference>
<keyword evidence="6" id="KW-1185">Reference proteome</keyword>
<dbReference type="AlphaFoldDB" id="A0A0H2YR45"/>
<dbReference type="SUPFAM" id="SSF46785">
    <property type="entry name" value="Winged helix' DNA-binding domain"/>
    <property type="match status" value="1"/>
</dbReference>
<feature type="domain" description="HTH marR-type" evidence="4">
    <location>
        <begin position="10"/>
        <end position="143"/>
    </location>
</feature>
<evidence type="ECO:0000256" key="3">
    <source>
        <dbReference type="ARBA" id="ARBA00023163"/>
    </source>
</evidence>
<organism evidence="5 6">
    <name type="scientific">Clostridium perfringens (strain ATCC 13124 / DSM 756 / JCM 1290 / NCIMB 6125 / NCTC 8237 / Type A)</name>
    <dbReference type="NCBI Taxonomy" id="195103"/>
    <lineage>
        <taxon>Bacteria</taxon>
        <taxon>Bacillati</taxon>
        <taxon>Bacillota</taxon>
        <taxon>Clostridia</taxon>
        <taxon>Eubacteriales</taxon>
        <taxon>Clostridiaceae</taxon>
        <taxon>Clostridium</taxon>
    </lineage>
</organism>
<evidence type="ECO:0000313" key="6">
    <source>
        <dbReference type="Proteomes" id="UP000001823"/>
    </source>
</evidence>
<evidence type="ECO:0000256" key="2">
    <source>
        <dbReference type="ARBA" id="ARBA00023125"/>
    </source>
</evidence>
<evidence type="ECO:0000256" key="1">
    <source>
        <dbReference type="ARBA" id="ARBA00023015"/>
    </source>
</evidence>
<dbReference type="HOGENOM" id="CLU_083287_25_0_9"/>
<reference evidence="5 6" key="1">
    <citation type="journal article" date="2006" name="Genome Res.">
        <title>Skewed genomic variability in strains of the toxigenic bacterial pathogen, Clostridium perfringens.</title>
        <authorList>
            <person name="Myers G.S."/>
            <person name="Rasko D.A."/>
            <person name="Cheung J.K."/>
            <person name="Ravel J."/>
            <person name="Seshadri R."/>
            <person name="Deboy R.T."/>
            <person name="Ren Q."/>
            <person name="Varga J."/>
            <person name="Awad M.M."/>
            <person name="Brinkac L.M."/>
            <person name="Daugherty S.C."/>
            <person name="Haft D.H."/>
            <person name="Dodson R.J."/>
            <person name="Madupu R."/>
            <person name="Nelson W.C."/>
            <person name="Rosovitz M.J."/>
            <person name="Sullivan S.A."/>
            <person name="Khouri H."/>
            <person name="Dimitrov G.I."/>
            <person name="Watkins K.L."/>
            <person name="Mulligan S."/>
            <person name="Benton J."/>
            <person name="Radune D."/>
            <person name="Fisher D.J."/>
            <person name="Atkins H.S."/>
            <person name="Hiscox T."/>
            <person name="Jost B.H."/>
            <person name="Billington S.J."/>
            <person name="Songer J.G."/>
            <person name="McClane B.A."/>
            <person name="Titball R.W."/>
            <person name="Rood J.I."/>
            <person name="Melville S.B."/>
            <person name="Paulsen I.T."/>
        </authorList>
    </citation>
    <scope>NUCLEOTIDE SEQUENCE [LARGE SCALE GENOMIC DNA]</scope>
    <source>
        <strain evidence="6">ATCC 13124 / DSM 756 / JCM 1290 / NCIMB 6125 / NCTC 8237 / S 107 / Type A</strain>
    </source>
</reference>
<dbReference type="SMART" id="SM00347">
    <property type="entry name" value="HTH_MARR"/>
    <property type="match status" value="1"/>
</dbReference>
<dbReference type="InterPro" id="IPR036390">
    <property type="entry name" value="WH_DNA-bd_sf"/>
</dbReference>
<gene>
    <name evidence="5" type="ordered locus">CPF_0521</name>
</gene>
<dbReference type="RefSeq" id="WP_003455298.1">
    <property type="nucleotide sequence ID" value="NC_008261.1"/>
</dbReference>
<dbReference type="Pfam" id="PF12802">
    <property type="entry name" value="MarR_2"/>
    <property type="match status" value="1"/>
</dbReference>
<dbReference type="KEGG" id="cpf:CPF_0521"/>
<accession>A0A0H2YR45</accession>
<proteinExistence type="predicted"/>
<keyword evidence="1" id="KW-0805">Transcription regulation</keyword>
<dbReference type="GO" id="GO:0003677">
    <property type="term" value="F:DNA binding"/>
    <property type="evidence" value="ECO:0007669"/>
    <property type="project" value="UniProtKB-KW"/>
</dbReference>
<name>A0A0H2YR45_CLOP1</name>
<dbReference type="InterPro" id="IPR000835">
    <property type="entry name" value="HTH_MarR-typ"/>
</dbReference>
<sequence>MDLKALNPNGNAFLVSFTKAKKTYKKFISPTLNDLGLTHNEFEILVFLQENLEYNTAKDIVEFSGLSKGLISRSIESLLKKEMLSIKKDDKDKRIFRLYISPSANETLNVLNKVSNRFFKLLLEDLKDEELMFFDEVLNKMIKNLNNLKI</sequence>
<keyword evidence="2" id="KW-0238">DNA-binding</keyword>
<dbReference type="PROSITE" id="PS50995">
    <property type="entry name" value="HTH_MARR_2"/>
    <property type="match status" value="1"/>
</dbReference>
<dbReference type="eggNOG" id="COG1846">
    <property type="taxonomic scope" value="Bacteria"/>
</dbReference>
<dbReference type="PANTHER" id="PTHR42756">
    <property type="entry name" value="TRANSCRIPTIONAL REGULATOR, MARR"/>
    <property type="match status" value="1"/>
</dbReference>
<dbReference type="EMBL" id="CP000246">
    <property type="protein sequence ID" value="ABG82880.1"/>
    <property type="molecule type" value="Genomic_DNA"/>
</dbReference>
<protein>
    <submittedName>
        <fullName evidence="5">Transcriptional regulator, MarR family</fullName>
    </submittedName>
</protein>
<evidence type="ECO:0000259" key="4">
    <source>
        <dbReference type="PROSITE" id="PS50995"/>
    </source>
</evidence>